<dbReference type="SUPFAM" id="SSF111369">
    <property type="entry name" value="HlyD-like secretion proteins"/>
    <property type="match status" value="2"/>
</dbReference>
<organism evidence="8 9">
    <name type="scientific">Terriglobus albidus</name>
    <dbReference type="NCBI Taxonomy" id="1592106"/>
    <lineage>
        <taxon>Bacteria</taxon>
        <taxon>Pseudomonadati</taxon>
        <taxon>Acidobacteriota</taxon>
        <taxon>Terriglobia</taxon>
        <taxon>Terriglobales</taxon>
        <taxon>Acidobacteriaceae</taxon>
        <taxon>Terriglobus</taxon>
    </lineage>
</organism>
<feature type="coiled-coil region" evidence="4">
    <location>
        <begin position="185"/>
        <end position="247"/>
    </location>
</feature>
<evidence type="ECO:0000256" key="3">
    <source>
        <dbReference type="ARBA" id="ARBA00022448"/>
    </source>
</evidence>
<evidence type="ECO:0000313" key="9">
    <source>
        <dbReference type="Proteomes" id="UP000321820"/>
    </source>
</evidence>
<evidence type="ECO:0000259" key="7">
    <source>
        <dbReference type="Pfam" id="PF25967"/>
    </source>
</evidence>
<dbReference type="Gene3D" id="2.40.50.100">
    <property type="match status" value="1"/>
</dbReference>
<dbReference type="PANTHER" id="PTHR30469:SF15">
    <property type="entry name" value="HLYD FAMILY OF SECRETION PROTEINS"/>
    <property type="match status" value="1"/>
</dbReference>
<name>A0A5B9EHQ9_9BACT</name>
<feature type="coiled-coil region" evidence="4">
    <location>
        <begin position="104"/>
        <end position="131"/>
    </location>
</feature>
<dbReference type="OrthoDB" id="9811754at2"/>
<dbReference type="GO" id="GO:0015562">
    <property type="term" value="F:efflux transmembrane transporter activity"/>
    <property type="evidence" value="ECO:0007669"/>
    <property type="project" value="TreeGrafter"/>
</dbReference>
<dbReference type="InterPro" id="IPR006143">
    <property type="entry name" value="RND_pump_MFP"/>
</dbReference>
<dbReference type="InterPro" id="IPR058792">
    <property type="entry name" value="Beta-barrel_RND_2"/>
</dbReference>
<dbReference type="Gene3D" id="1.10.287.470">
    <property type="entry name" value="Helix hairpin bin"/>
    <property type="match status" value="2"/>
</dbReference>
<feature type="domain" description="CusB-like beta-barrel" evidence="6">
    <location>
        <begin position="282"/>
        <end position="353"/>
    </location>
</feature>
<dbReference type="GO" id="GO:1990281">
    <property type="term" value="C:efflux pump complex"/>
    <property type="evidence" value="ECO:0007669"/>
    <property type="project" value="TreeGrafter"/>
</dbReference>
<dbReference type="EMBL" id="CP042806">
    <property type="protein sequence ID" value="QEE30370.1"/>
    <property type="molecule type" value="Genomic_DNA"/>
</dbReference>
<keyword evidence="9" id="KW-1185">Reference proteome</keyword>
<dbReference type="Proteomes" id="UP000321820">
    <property type="component" value="Chromosome"/>
</dbReference>
<protein>
    <submittedName>
        <fullName evidence="8">Efflux RND transporter periplasmic adaptor subunit</fullName>
    </submittedName>
</protein>
<comment type="similarity">
    <text evidence="2">Belongs to the membrane fusion protein (MFP) (TC 8.A.1) family.</text>
</comment>
<dbReference type="RefSeq" id="WP_147649639.1">
    <property type="nucleotide sequence ID" value="NZ_CP042806.1"/>
</dbReference>
<gene>
    <name evidence="8" type="ORF">FTW19_21720</name>
</gene>
<sequence length="435" mass="45774">MPTHPLHDLSSRSRALASLLLITLLPAGCFRKKADNTVNAATVVQVNAARAIGRQVAVTLSETGSFVAEESSEVAPAVSGRVIRTPVSVGAFVKAGDVICELDHRDAELKLTQYKAQLAEAQASLRQAQSRIGLGTGNFDASRVPEVAAAKATYESSAAQARLAAADAKRYANLVATGDVSQSVYEKQRTQAETAEAQANASRQQYEGALNTARQSFQIVNSSQASLEAMQAQVSQAEKALADTTIRAPFDGFVSARPIAVGEYVTTSSSVATVVRMDTLKLQLQTPEKSAAGLKVGMPVTARVAAYGDRDFTGTTSALNPAVNPDSRSFVLEARFANSDSTLRPGMFASARVVLPGMENAVFVPKAAVVRDRTTDSNQIFVLDGGKAHLRVVTLGETENGSLRVLSGLTAGEMVALNKQSDLYDGASVAVQAGR</sequence>
<dbReference type="InterPro" id="IPR058625">
    <property type="entry name" value="MdtA-like_BSH"/>
</dbReference>
<dbReference type="PANTHER" id="PTHR30469">
    <property type="entry name" value="MULTIDRUG RESISTANCE PROTEIN MDTA"/>
    <property type="match status" value="1"/>
</dbReference>
<proteinExistence type="inferred from homology"/>
<dbReference type="Pfam" id="PF25954">
    <property type="entry name" value="Beta-barrel_RND_2"/>
    <property type="match status" value="1"/>
</dbReference>
<keyword evidence="3" id="KW-0813">Transport</keyword>
<dbReference type="Gene3D" id="2.40.420.20">
    <property type="match status" value="1"/>
</dbReference>
<reference evidence="8 9" key="1">
    <citation type="submission" date="2019-08" db="EMBL/GenBank/DDBJ databases">
        <title>Complete genome sequence of Terriglobus albidus strain ORNL.</title>
        <authorList>
            <person name="Podar M."/>
        </authorList>
    </citation>
    <scope>NUCLEOTIDE SEQUENCE [LARGE SCALE GENOMIC DNA]</scope>
    <source>
        <strain evidence="8 9">ORNL</strain>
    </source>
</reference>
<dbReference type="KEGG" id="talb:FTW19_21720"/>
<evidence type="ECO:0000256" key="2">
    <source>
        <dbReference type="ARBA" id="ARBA00009477"/>
    </source>
</evidence>
<evidence type="ECO:0000313" key="8">
    <source>
        <dbReference type="EMBL" id="QEE30370.1"/>
    </source>
</evidence>
<dbReference type="Pfam" id="PF25917">
    <property type="entry name" value="BSH_RND"/>
    <property type="match status" value="1"/>
</dbReference>
<evidence type="ECO:0000256" key="1">
    <source>
        <dbReference type="ARBA" id="ARBA00004196"/>
    </source>
</evidence>
<keyword evidence="4" id="KW-0175">Coiled coil</keyword>
<accession>A0A5B9EHQ9</accession>
<comment type="subcellular location">
    <subcellularLocation>
        <location evidence="1">Cell envelope</location>
    </subcellularLocation>
</comment>
<dbReference type="InterPro" id="IPR058627">
    <property type="entry name" value="MdtA-like_C"/>
</dbReference>
<evidence type="ECO:0000259" key="5">
    <source>
        <dbReference type="Pfam" id="PF25917"/>
    </source>
</evidence>
<dbReference type="Gene3D" id="2.40.30.170">
    <property type="match status" value="1"/>
</dbReference>
<dbReference type="AlphaFoldDB" id="A0A5B9EHQ9"/>
<evidence type="ECO:0000256" key="4">
    <source>
        <dbReference type="SAM" id="Coils"/>
    </source>
</evidence>
<feature type="domain" description="Multidrug resistance protein MdtA-like C-terminal permuted SH3" evidence="7">
    <location>
        <begin position="360"/>
        <end position="415"/>
    </location>
</feature>
<dbReference type="Pfam" id="PF25967">
    <property type="entry name" value="RND-MFP_C"/>
    <property type="match status" value="1"/>
</dbReference>
<dbReference type="NCBIfam" id="TIGR01730">
    <property type="entry name" value="RND_mfp"/>
    <property type="match status" value="1"/>
</dbReference>
<dbReference type="FunFam" id="2.40.30.170:FF:000010">
    <property type="entry name" value="Efflux RND transporter periplasmic adaptor subunit"/>
    <property type="match status" value="1"/>
</dbReference>
<feature type="domain" description="Multidrug resistance protein MdtA-like barrel-sandwich hybrid" evidence="5">
    <location>
        <begin position="72"/>
        <end position="275"/>
    </location>
</feature>
<evidence type="ECO:0000259" key="6">
    <source>
        <dbReference type="Pfam" id="PF25954"/>
    </source>
</evidence>